<dbReference type="AlphaFoldDB" id="A0A1M7B599"/>
<accession>A0A1M7B599</accession>
<gene>
    <name evidence="1" type="ORF">SAMN02746009_02860</name>
</gene>
<dbReference type="Proteomes" id="UP000183947">
    <property type="component" value="Unassembled WGS sequence"/>
</dbReference>
<keyword evidence="2" id="KW-1185">Reference proteome</keyword>
<sequence>MLKNLSLYLLLVMLCGCVPEVEKKGIDAVAKYYGGQVNYKIGMGASTNAEELQGRYVELELVNDKLGTQFSKLSIPASNCAYLFYTNLTEAEKQNYSYVKIAIKGKNNLYTQAYTLKQLAIVELAKDKFDEVGSLIAYKRYDELLARVNDADIAPSALDNLKTAFINADEKYGQTKAFQLQGFEFFEHKARGEMQQMLSMFGTLQKERISGGISLSVDPAVSITKRYIVGIHLN</sequence>
<dbReference type="OrthoDB" id="886677at2"/>
<organism evidence="1 2">
    <name type="scientific">Hymenobacter psychrotolerans DSM 18569</name>
    <dbReference type="NCBI Taxonomy" id="1121959"/>
    <lineage>
        <taxon>Bacteria</taxon>
        <taxon>Pseudomonadati</taxon>
        <taxon>Bacteroidota</taxon>
        <taxon>Cytophagia</taxon>
        <taxon>Cytophagales</taxon>
        <taxon>Hymenobacteraceae</taxon>
        <taxon>Hymenobacter</taxon>
    </lineage>
</organism>
<dbReference type="EMBL" id="FRAS01000015">
    <property type="protein sequence ID" value="SHL50117.1"/>
    <property type="molecule type" value="Genomic_DNA"/>
</dbReference>
<dbReference type="RefSeq" id="WP_073286319.1">
    <property type="nucleotide sequence ID" value="NZ_FRAS01000015.1"/>
</dbReference>
<evidence type="ECO:0000313" key="1">
    <source>
        <dbReference type="EMBL" id="SHL50117.1"/>
    </source>
</evidence>
<dbReference type="PROSITE" id="PS51257">
    <property type="entry name" value="PROKAR_LIPOPROTEIN"/>
    <property type="match status" value="1"/>
</dbReference>
<name>A0A1M7B599_9BACT</name>
<reference evidence="2" key="1">
    <citation type="submission" date="2016-11" db="EMBL/GenBank/DDBJ databases">
        <authorList>
            <person name="Varghese N."/>
            <person name="Submissions S."/>
        </authorList>
    </citation>
    <scope>NUCLEOTIDE SEQUENCE [LARGE SCALE GENOMIC DNA]</scope>
    <source>
        <strain evidence="2">DSM 18569</strain>
    </source>
</reference>
<proteinExistence type="predicted"/>
<protein>
    <submittedName>
        <fullName evidence="1">Uncharacterized protein</fullName>
    </submittedName>
</protein>
<evidence type="ECO:0000313" key="2">
    <source>
        <dbReference type="Proteomes" id="UP000183947"/>
    </source>
</evidence>